<protein>
    <submittedName>
        <fullName evidence="2">Uncharacterized protein</fullName>
    </submittedName>
</protein>
<keyword evidence="3" id="KW-1185">Reference proteome</keyword>
<name>A0A2T4BR34_TRILO</name>
<evidence type="ECO:0000256" key="1">
    <source>
        <dbReference type="SAM" id="SignalP"/>
    </source>
</evidence>
<dbReference type="OrthoDB" id="4894584at2759"/>
<evidence type="ECO:0000313" key="2">
    <source>
        <dbReference type="EMBL" id="PTB71754.1"/>
    </source>
</evidence>
<feature type="signal peptide" evidence="1">
    <location>
        <begin position="1"/>
        <end position="15"/>
    </location>
</feature>
<dbReference type="Proteomes" id="UP000240760">
    <property type="component" value="Unassembled WGS sequence"/>
</dbReference>
<keyword evidence="1" id="KW-0732">Signal</keyword>
<sequence length="106" mass="11395">MQLSALFVLLPLAAALPSGPVDKREKFAACKSARDSCLEKCKPSFNALLYPYCSASCNSRYLWCKNEDPVPEPTTVVPSGPIPTSIPYFNLPFPVGSGKSGKDLGQ</sequence>
<proteinExistence type="predicted"/>
<feature type="chain" id="PRO_5015556607" evidence="1">
    <location>
        <begin position="16"/>
        <end position="106"/>
    </location>
</feature>
<organism evidence="2 3">
    <name type="scientific">Trichoderma longibrachiatum ATCC 18648</name>
    <dbReference type="NCBI Taxonomy" id="983965"/>
    <lineage>
        <taxon>Eukaryota</taxon>
        <taxon>Fungi</taxon>
        <taxon>Dikarya</taxon>
        <taxon>Ascomycota</taxon>
        <taxon>Pezizomycotina</taxon>
        <taxon>Sordariomycetes</taxon>
        <taxon>Hypocreomycetidae</taxon>
        <taxon>Hypocreales</taxon>
        <taxon>Hypocreaceae</taxon>
        <taxon>Trichoderma</taxon>
    </lineage>
</organism>
<accession>A0A2T4BR34</accession>
<gene>
    <name evidence="2" type="ORF">M440DRAFT_1442460</name>
</gene>
<evidence type="ECO:0000313" key="3">
    <source>
        <dbReference type="Proteomes" id="UP000240760"/>
    </source>
</evidence>
<dbReference type="EMBL" id="KZ679146">
    <property type="protein sequence ID" value="PTB71754.1"/>
    <property type="molecule type" value="Genomic_DNA"/>
</dbReference>
<reference evidence="2 3" key="1">
    <citation type="submission" date="2016-07" db="EMBL/GenBank/DDBJ databases">
        <title>Multiple horizontal gene transfer events from other fungi enriched the ability of initially mycotrophic Trichoderma (Ascomycota) to feed on dead plant biomass.</title>
        <authorList>
            <consortium name="DOE Joint Genome Institute"/>
            <person name="Aerts A."/>
            <person name="Atanasova L."/>
            <person name="Chenthamara K."/>
            <person name="Zhang J."/>
            <person name="Grujic M."/>
            <person name="Henrissat B."/>
            <person name="Kuo A."/>
            <person name="Salamov A."/>
            <person name="Lipzen A."/>
            <person name="Labutti K."/>
            <person name="Barry K."/>
            <person name="Miao Y."/>
            <person name="Rahimi M.J."/>
            <person name="Shen Q."/>
            <person name="Grigoriev I.V."/>
            <person name="Kubicek C.P."/>
            <person name="Druzhinina I.S."/>
        </authorList>
    </citation>
    <scope>NUCLEOTIDE SEQUENCE [LARGE SCALE GENOMIC DNA]</scope>
    <source>
        <strain evidence="2 3">ATCC 18648</strain>
    </source>
</reference>
<dbReference type="AlphaFoldDB" id="A0A2T4BR34"/>